<dbReference type="InterPro" id="IPR006477">
    <property type="entry name" value="Yir_bir_cir"/>
</dbReference>
<reference evidence="2 3" key="1">
    <citation type="submission" date="2013-11" db="EMBL/GenBank/DDBJ databases">
        <title>The Genome Sequence of Plasmodium yoelii 17X.</title>
        <authorList>
            <consortium name="The Broad Institute Genomics Platform"/>
            <consortium name="The Broad Institute Genome Sequencing Center for Infectious Disease"/>
            <person name="Neafsey D."/>
            <person name="Adams J."/>
            <person name="Walker B."/>
            <person name="Young S.K."/>
            <person name="Zeng Q."/>
            <person name="Gargeya S."/>
            <person name="Fitzgerald M."/>
            <person name="Haas B."/>
            <person name="Abouelleil A."/>
            <person name="Alvarado L."/>
            <person name="Chapman S.B."/>
            <person name="Gainer-Dewar J."/>
            <person name="Goldberg J."/>
            <person name="Griggs A."/>
            <person name="Gujja S."/>
            <person name="Hansen M."/>
            <person name="Howarth C."/>
            <person name="Imamovic A."/>
            <person name="Ireland A."/>
            <person name="Larimer J."/>
            <person name="McCowan C."/>
            <person name="Murphy C."/>
            <person name="Pearson M."/>
            <person name="Poon T.W."/>
            <person name="Priest M."/>
            <person name="Roberts A."/>
            <person name="Saif S."/>
            <person name="Shea T."/>
            <person name="Sykes S."/>
            <person name="Wortman J."/>
            <person name="Nusbaum C."/>
            <person name="Birren B."/>
        </authorList>
    </citation>
    <scope>NUCLEOTIDE SEQUENCE [LARGE SCALE GENOMIC DNA]</scope>
    <source>
        <strain evidence="2 3">17X</strain>
    </source>
</reference>
<organism evidence="2 3">
    <name type="scientific">Plasmodium yoelii 17X</name>
    <dbReference type="NCBI Taxonomy" id="1323249"/>
    <lineage>
        <taxon>Eukaryota</taxon>
        <taxon>Sar</taxon>
        <taxon>Alveolata</taxon>
        <taxon>Apicomplexa</taxon>
        <taxon>Aconoidasida</taxon>
        <taxon>Haemosporida</taxon>
        <taxon>Plasmodiidae</taxon>
        <taxon>Plasmodium</taxon>
        <taxon>Plasmodium (Vinckeia)</taxon>
    </lineage>
</organism>
<feature type="non-terminal residue" evidence="2">
    <location>
        <position position="397"/>
    </location>
</feature>
<dbReference type="Proteomes" id="UP000018538">
    <property type="component" value="Unassembled WGS sequence"/>
</dbReference>
<protein>
    <submittedName>
        <fullName evidence="2">Uncharacterized protein</fullName>
    </submittedName>
</protein>
<keyword evidence="1" id="KW-0812">Transmembrane</keyword>
<dbReference type="Pfam" id="PF06022">
    <property type="entry name" value="Cir_Bir_Yir"/>
    <property type="match status" value="2"/>
</dbReference>
<accession>V7PZD5</accession>
<feature type="transmembrane region" description="Helical" evidence="1">
    <location>
        <begin position="348"/>
        <end position="366"/>
    </location>
</feature>
<evidence type="ECO:0000256" key="1">
    <source>
        <dbReference type="SAM" id="Phobius"/>
    </source>
</evidence>
<sequence length="397" mass="46410">MFFTDSNCSSGEETISSGFIALLTLLNSIDNNEHLEGDQLVEYAILWLSYKLNQKKENGTTKLSDFLTENIKKNSCYDKHIATNTDNGDKIYMECEKFENLWDKFPDKLDTSNNYQFKTENFLDSYCDGKGCDNDLDKINAGFFYLLNQFFGNSESSYYAKNNINIVDYIMLWLSYMLNLKPQVGNVNNLQYFYNTTINNHRYKNSIPDVKEYKNYKDLIDKKKYFLDMDRNIIFNFYEAFKLICEMYNNFDDSRSHCTNCSQYAKKFTEKYEKINQNYDITSNSSYKQLLSTLSTDYNNFKKYYTSKGGDSKDIPSISSVENMQTYAYSSGQGSEDTPSSSSITTRLFTVLSIFGAIAFFLGISYKVNNKELKNITFKYYFNYTYVNVNKKIVRFL</sequence>
<dbReference type="OrthoDB" id="373137at2759"/>
<evidence type="ECO:0000313" key="2">
    <source>
        <dbReference type="EMBL" id="ETB63533.1"/>
    </source>
</evidence>
<gene>
    <name evidence="2" type="ORF">YYC_00010</name>
</gene>
<keyword evidence="1" id="KW-0472">Membrane</keyword>
<dbReference type="EMBL" id="KI635718">
    <property type="protein sequence ID" value="ETB63533.1"/>
    <property type="molecule type" value="Genomic_DNA"/>
</dbReference>
<name>V7PZD5_PLAYE</name>
<keyword evidence="3" id="KW-1185">Reference proteome</keyword>
<evidence type="ECO:0000313" key="3">
    <source>
        <dbReference type="Proteomes" id="UP000018538"/>
    </source>
</evidence>
<keyword evidence="1" id="KW-1133">Transmembrane helix</keyword>
<dbReference type="NCBIfam" id="TIGR01590">
    <property type="entry name" value="yir-bir-cir_Pla"/>
    <property type="match status" value="1"/>
</dbReference>
<dbReference type="AlphaFoldDB" id="V7PZD5"/>
<proteinExistence type="predicted"/>